<reference evidence="1 2" key="1">
    <citation type="submission" date="2022-08" db="EMBL/GenBank/DDBJ databases">
        <title>Reclassification of Massilia species as members of the genera Telluria, Duganella, Pseudoduganella, Mokoshia gen. nov. and Zemynaea gen. nov. using orthogonal and non-orthogonal genome-based approaches.</title>
        <authorList>
            <person name="Bowman J.P."/>
        </authorList>
    </citation>
    <scope>NUCLEOTIDE SEQUENCE [LARGE SCALE GENOMIC DNA]</scope>
    <source>
        <strain evidence="1 2">JCM 31316</strain>
    </source>
</reference>
<accession>A0ABT1ZV39</accession>
<gene>
    <name evidence="1" type="ORF">NX784_19525</name>
</gene>
<proteinExistence type="predicted"/>
<comment type="caution">
    <text evidence="1">The sequence shown here is derived from an EMBL/GenBank/DDBJ whole genome shotgun (WGS) entry which is preliminary data.</text>
</comment>
<dbReference type="Proteomes" id="UP001204151">
    <property type="component" value="Unassembled WGS sequence"/>
</dbReference>
<protein>
    <submittedName>
        <fullName evidence="1">DUF1040 family protein</fullName>
    </submittedName>
</protein>
<organism evidence="1 2">
    <name type="scientific">Massilia pinisoli</name>
    <dbReference type="NCBI Taxonomy" id="1772194"/>
    <lineage>
        <taxon>Bacteria</taxon>
        <taxon>Pseudomonadati</taxon>
        <taxon>Pseudomonadota</taxon>
        <taxon>Betaproteobacteria</taxon>
        <taxon>Burkholderiales</taxon>
        <taxon>Oxalobacteraceae</taxon>
        <taxon>Telluria group</taxon>
        <taxon>Massilia</taxon>
    </lineage>
</organism>
<sequence length="74" mass="8607">MRDPARIDEVLELLREVWTLEPDLRLGQLIYNAARIREPSLSDVFSIEDSSLYKGLVRYLEQIQVDRSLKSTGE</sequence>
<name>A0ABT1ZV39_9BURK</name>
<dbReference type="RefSeq" id="WP_258818358.1">
    <property type="nucleotide sequence ID" value="NZ_JANUGW010000015.1"/>
</dbReference>
<keyword evidence="2" id="KW-1185">Reference proteome</keyword>
<evidence type="ECO:0000313" key="2">
    <source>
        <dbReference type="Proteomes" id="UP001204151"/>
    </source>
</evidence>
<evidence type="ECO:0000313" key="1">
    <source>
        <dbReference type="EMBL" id="MCS0583788.1"/>
    </source>
</evidence>
<dbReference type="EMBL" id="JANUGW010000015">
    <property type="protein sequence ID" value="MCS0583788.1"/>
    <property type="molecule type" value="Genomic_DNA"/>
</dbReference>